<protein>
    <submittedName>
        <fullName evidence="6">Unconventional myosin-XV-like</fullName>
    </submittedName>
</protein>
<reference evidence="6" key="1">
    <citation type="submission" date="2025-08" db="UniProtKB">
        <authorList>
            <consortium name="RefSeq"/>
        </authorList>
    </citation>
    <scope>IDENTIFICATION</scope>
    <source>
        <tissue evidence="6">Skeletal muscle</tissue>
    </source>
</reference>
<dbReference type="Proteomes" id="UP000504617">
    <property type="component" value="Unplaced"/>
</dbReference>
<dbReference type="Gene3D" id="1.20.5.190">
    <property type="match status" value="1"/>
</dbReference>
<dbReference type="PROSITE" id="PS51456">
    <property type="entry name" value="MYOSIN_MOTOR"/>
    <property type="match status" value="1"/>
</dbReference>
<dbReference type="RefSeq" id="XP_013910105.1">
    <property type="nucleotide sequence ID" value="XM_014054630.1"/>
</dbReference>
<name>A0A6I9Y048_9SAUR</name>
<keyword evidence="2" id="KW-0175">Coiled coil</keyword>
<dbReference type="InterPro" id="IPR051567">
    <property type="entry name" value="Unconventional_Myosin_ATPase"/>
</dbReference>
<sequence length="397" mass="45832">MEQLLHKTLKDAWGDTYIKLEPPALKSLSVGNDGLSFSSRIVHRELLICLGKVQFGEDRALPQHVEQFLDHRDREPGLFETDTVSNQLRSSGILETIRIRKEGFPVRIPFQIFIDRYRCLVDIRSDIIPDGWNSVGVLKKLCPVTPEMYCIGTTKLFMKESVYQQLEAKREQIVHMAVVTLQRYVRGFLIKKRFYALRCKIILFQARARGYLVRQKCGKLRQRLIKFRCLVRIYMNRRRYLKRKDEERRIAEQEKKKAEQELSQREVMKIADLEIPADLVGLLNRVAGATLGDAHEDSNIPPDSIRGEFGPGSSKPLQILRFMGDAQLNGLQENLFGNYIVQKGLSTPSLQDEILAQIANQVWRNTNVHNEERGWLLLASCLSAFVPSHQLDKYLLK</sequence>
<evidence type="ECO:0000256" key="1">
    <source>
        <dbReference type="PROSITE-ProRule" id="PRU00782"/>
    </source>
</evidence>
<feature type="domain" description="Myosin motor" evidence="4">
    <location>
        <begin position="73"/>
        <end position="171"/>
    </location>
</feature>
<dbReference type="PROSITE" id="PS51016">
    <property type="entry name" value="MYTH4"/>
    <property type="match status" value="1"/>
</dbReference>
<comment type="caution">
    <text evidence="1">Lacks conserved residue(s) required for the propagation of feature annotation.</text>
</comment>
<comment type="similarity">
    <text evidence="1">Belongs to the TRAFAC class myosin-kinesin ATPase superfamily. Myosin family.</text>
</comment>
<keyword evidence="1" id="KW-0009">Actin-binding</keyword>
<feature type="coiled-coil region" evidence="2">
    <location>
        <begin position="241"/>
        <end position="268"/>
    </location>
</feature>
<dbReference type="Pfam" id="PF00063">
    <property type="entry name" value="Myosin_head"/>
    <property type="match status" value="1"/>
</dbReference>
<organism evidence="5 6">
    <name type="scientific">Thamnophis sirtalis</name>
    <dbReference type="NCBI Taxonomy" id="35019"/>
    <lineage>
        <taxon>Eukaryota</taxon>
        <taxon>Metazoa</taxon>
        <taxon>Chordata</taxon>
        <taxon>Craniata</taxon>
        <taxon>Vertebrata</taxon>
        <taxon>Euteleostomi</taxon>
        <taxon>Lepidosauria</taxon>
        <taxon>Squamata</taxon>
        <taxon>Bifurcata</taxon>
        <taxon>Unidentata</taxon>
        <taxon>Episquamata</taxon>
        <taxon>Toxicofera</taxon>
        <taxon>Serpentes</taxon>
        <taxon>Colubroidea</taxon>
        <taxon>Colubridae</taxon>
        <taxon>Natricinae</taxon>
        <taxon>Thamnophis</taxon>
    </lineage>
</organism>
<dbReference type="KEGG" id="tsr:106539753"/>
<proteinExistence type="inferred from homology"/>
<evidence type="ECO:0000313" key="5">
    <source>
        <dbReference type="Proteomes" id="UP000504617"/>
    </source>
</evidence>
<dbReference type="GO" id="GO:0016459">
    <property type="term" value="C:myosin complex"/>
    <property type="evidence" value="ECO:0007669"/>
    <property type="project" value="UniProtKB-KW"/>
</dbReference>
<dbReference type="GO" id="GO:0003774">
    <property type="term" value="F:cytoskeletal motor activity"/>
    <property type="evidence" value="ECO:0007669"/>
    <property type="project" value="InterPro"/>
</dbReference>
<dbReference type="PANTHER" id="PTHR22692">
    <property type="entry name" value="MYOSIN VII, XV"/>
    <property type="match status" value="1"/>
</dbReference>
<dbReference type="AlphaFoldDB" id="A0A6I9Y048"/>
<dbReference type="SUPFAM" id="SSF52540">
    <property type="entry name" value="P-loop containing nucleoside triphosphate hydrolases"/>
    <property type="match status" value="1"/>
</dbReference>
<keyword evidence="1" id="KW-0518">Myosin</keyword>
<dbReference type="Pfam" id="PF00612">
    <property type="entry name" value="IQ"/>
    <property type="match status" value="2"/>
</dbReference>
<dbReference type="GeneID" id="106539753"/>
<dbReference type="PANTHER" id="PTHR22692:SF21">
    <property type="entry name" value="MYOSIN XVA"/>
    <property type="match status" value="1"/>
</dbReference>
<evidence type="ECO:0000259" key="3">
    <source>
        <dbReference type="PROSITE" id="PS51016"/>
    </source>
</evidence>
<dbReference type="Gene3D" id="1.25.40.530">
    <property type="entry name" value="MyTH4 domain"/>
    <property type="match status" value="1"/>
</dbReference>
<keyword evidence="1" id="KW-0505">Motor protein</keyword>
<dbReference type="SMART" id="SM00139">
    <property type="entry name" value="MyTH4"/>
    <property type="match status" value="1"/>
</dbReference>
<dbReference type="OrthoDB" id="8182952at2759"/>
<dbReference type="InterPro" id="IPR038185">
    <property type="entry name" value="MyTH4_dom_sf"/>
</dbReference>
<gene>
    <name evidence="6" type="primary">LOC106539753</name>
</gene>
<dbReference type="SMART" id="SM00015">
    <property type="entry name" value="IQ"/>
    <property type="match status" value="2"/>
</dbReference>
<accession>A0A6I9Y048</accession>
<evidence type="ECO:0000256" key="2">
    <source>
        <dbReference type="SAM" id="Coils"/>
    </source>
</evidence>
<dbReference type="GO" id="GO:0005524">
    <property type="term" value="F:ATP binding"/>
    <property type="evidence" value="ECO:0007669"/>
    <property type="project" value="InterPro"/>
</dbReference>
<dbReference type="InterPro" id="IPR000048">
    <property type="entry name" value="IQ_motif_EF-hand-BS"/>
</dbReference>
<evidence type="ECO:0000259" key="4">
    <source>
        <dbReference type="PROSITE" id="PS51456"/>
    </source>
</evidence>
<dbReference type="InterPro" id="IPR027417">
    <property type="entry name" value="P-loop_NTPase"/>
</dbReference>
<dbReference type="Gene3D" id="6.20.240.20">
    <property type="match status" value="1"/>
</dbReference>
<dbReference type="GO" id="GO:0003779">
    <property type="term" value="F:actin binding"/>
    <property type="evidence" value="ECO:0007669"/>
    <property type="project" value="UniProtKB-KW"/>
</dbReference>
<keyword evidence="5" id="KW-1185">Reference proteome</keyword>
<feature type="domain" description="MyTH4" evidence="3">
    <location>
        <begin position="291"/>
        <end position="397"/>
    </location>
</feature>
<dbReference type="InterPro" id="IPR000857">
    <property type="entry name" value="MyTH4_dom"/>
</dbReference>
<dbReference type="Pfam" id="PF00784">
    <property type="entry name" value="MyTH4"/>
    <property type="match status" value="1"/>
</dbReference>
<evidence type="ECO:0000313" key="6">
    <source>
        <dbReference type="RefSeq" id="XP_013910105.1"/>
    </source>
</evidence>
<dbReference type="InterPro" id="IPR001609">
    <property type="entry name" value="Myosin_head_motor_dom-like"/>
</dbReference>
<dbReference type="PROSITE" id="PS50096">
    <property type="entry name" value="IQ"/>
    <property type="match status" value="2"/>
</dbReference>